<gene>
    <name evidence="1" type="ORF">EVAR_47001_1</name>
</gene>
<dbReference type="Proteomes" id="UP000299102">
    <property type="component" value="Unassembled WGS sequence"/>
</dbReference>
<dbReference type="EMBL" id="BGZK01000748">
    <property type="protein sequence ID" value="GBP58938.1"/>
    <property type="molecule type" value="Genomic_DNA"/>
</dbReference>
<comment type="caution">
    <text evidence="1">The sequence shown here is derived from an EMBL/GenBank/DDBJ whole genome shotgun (WGS) entry which is preliminary data.</text>
</comment>
<dbReference type="AlphaFoldDB" id="A0A4C1X5C1"/>
<accession>A0A4C1X5C1</accession>
<proteinExistence type="predicted"/>
<reference evidence="1 2" key="1">
    <citation type="journal article" date="2019" name="Commun. Biol.">
        <title>The bagworm genome reveals a unique fibroin gene that provides high tensile strength.</title>
        <authorList>
            <person name="Kono N."/>
            <person name="Nakamura H."/>
            <person name="Ohtoshi R."/>
            <person name="Tomita M."/>
            <person name="Numata K."/>
            <person name="Arakawa K."/>
        </authorList>
    </citation>
    <scope>NUCLEOTIDE SEQUENCE [LARGE SCALE GENOMIC DNA]</scope>
</reference>
<keyword evidence="2" id="KW-1185">Reference proteome</keyword>
<sequence>MVAFMIFMAWTLKNICSVYWKSAEVLVLSRLPLYLLYLLYLRRKSREAGLLRYLLGIIGRAVDVRGMTLPVTEIKKVSSYFFKHLTSLYWRCAVDVHGDIVTVEIMKTPNNLLKPPAYNGRDGYYDFIFL</sequence>
<name>A0A4C1X5C1_EUMVA</name>
<organism evidence="1 2">
    <name type="scientific">Eumeta variegata</name>
    <name type="common">Bagworm moth</name>
    <name type="synonym">Eumeta japonica</name>
    <dbReference type="NCBI Taxonomy" id="151549"/>
    <lineage>
        <taxon>Eukaryota</taxon>
        <taxon>Metazoa</taxon>
        <taxon>Ecdysozoa</taxon>
        <taxon>Arthropoda</taxon>
        <taxon>Hexapoda</taxon>
        <taxon>Insecta</taxon>
        <taxon>Pterygota</taxon>
        <taxon>Neoptera</taxon>
        <taxon>Endopterygota</taxon>
        <taxon>Lepidoptera</taxon>
        <taxon>Glossata</taxon>
        <taxon>Ditrysia</taxon>
        <taxon>Tineoidea</taxon>
        <taxon>Psychidae</taxon>
        <taxon>Oiketicinae</taxon>
        <taxon>Eumeta</taxon>
    </lineage>
</organism>
<evidence type="ECO:0000313" key="1">
    <source>
        <dbReference type="EMBL" id="GBP58938.1"/>
    </source>
</evidence>
<protein>
    <submittedName>
        <fullName evidence="1">Uncharacterized protein</fullName>
    </submittedName>
</protein>
<evidence type="ECO:0000313" key="2">
    <source>
        <dbReference type="Proteomes" id="UP000299102"/>
    </source>
</evidence>